<dbReference type="AlphaFoldDB" id="A0A5J5IC14"/>
<dbReference type="EMBL" id="VYQF01000007">
    <property type="protein sequence ID" value="KAA9036604.1"/>
    <property type="molecule type" value="Genomic_DNA"/>
</dbReference>
<dbReference type="Proteomes" id="UP000326903">
    <property type="component" value="Unassembled WGS sequence"/>
</dbReference>
<organism evidence="2 3">
    <name type="scientific">Ginsengibacter hankyongi</name>
    <dbReference type="NCBI Taxonomy" id="2607284"/>
    <lineage>
        <taxon>Bacteria</taxon>
        <taxon>Pseudomonadati</taxon>
        <taxon>Bacteroidota</taxon>
        <taxon>Chitinophagia</taxon>
        <taxon>Chitinophagales</taxon>
        <taxon>Chitinophagaceae</taxon>
        <taxon>Ginsengibacter</taxon>
    </lineage>
</organism>
<feature type="transmembrane region" description="Helical" evidence="1">
    <location>
        <begin position="73"/>
        <end position="96"/>
    </location>
</feature>
<protein>
    <submittedName>
        <fullName evidence="2">Uncharacterized protein</fullName>
    </submittedName>
</protein>
<gene>
    <name evidence="2" type="ORF">FW778_18490</name>
</gene>
<reference evidence="2 3" key="1">
    <citation type="submission" date="2019-09" db="EMBL/GenBank/DDBJ databases">
        <title>Draft genome sequence of Ginsengibacter sp. BR5-29.</title>
        <authorList>
            <person name="Im W.-T."/>
        </authorList>
    </citation>
    <scope>NUCLEOTIDE SEQUENCE [LARGE SCALE GENOMIC DNA]</scope>
    <source>
        <strain evidence="2 3">BR5-29</strain>
    </source>
</reference>
<accession>A0A5J5IC14</accession>
<evidence type="ECO:0000256" key="1">
    <source>
        <dbReference type="SAM" id="Phobius"/>
    </source>
</evidence>
<feature type="transmembrane region" description="Helical" evidence="1">
    <location>
        <begin position="42"/>
        <end position="61"/>
    </location>
</feature>
<dbReference type="RefSeq" id="WP_150416346.1">
    <property type="nucleotide sequence ID" value="NZ_VYQF01000007.1"/>
</dbReference>
<feature type="transmembrane region" description="Helical" evidence="1">
    <location>
        <begin position="7"/>
        <end position="26"/>
    </location>
</feature>
<comment type="caution">
    <text evidence="2">The sequence shown here is derived from an EMBL/GenBank/DDBJ whole genome shotgun (WGS) entry which is preliminary data.</text>
</comment>
<keyword evidence="1" id="KW-0472">Membrane</keyword>
<keyword evidence="1" id="KW-0812">Transmembrane</keyword>
<keyword evidence="1" id="KW-1133">Transmembrane helix</keyword>
<proteinExistence type="predicted"/>
<sequence>MNAFDSITSGVECIFIILLCIYYLVVQLKGSNNLFVYSTSNFWIVITFLIYLSGTFFLYIMTENMIKDRAFQIQYLIINSSFNILKNVLLSIAMLMKETPPNEQAQKNKNWDDRLSYNLKN</sequence>
<evidence type="ECO:0000313" key="2">
    <source>
        <dbReference type="EMBL" id="KAA9036604.1"/>
    </source>
</evidence>
<evidence type="ECO:0000313" key="3">
    <source>
        <dbReference type="Proteomes" id="UP000326903"/>
    </source>
</evidence>
<keyword evidence="3" id="KW-1185">Reference proteome</keyword>
<name>A0A5J5IC14_9BACT</name>